<comment type="caution">
    <text evidence="7">The sequence shown here is derived from an EMBL/GenBank/DDBJ whole genome shotgun (WGS) entry which is preliminary data.</text>
</comment>
<keyword evidence="5" id="KW-0456">Lyase</keyword>
<keyword evidence="3" id="KW-0255">Endonuclease</keyword>
<protein>
    <submittedName>
        <fullName evidence="7">Uncharacterized protein</fullName>
    </submittedName>
</protein>
<comment type="similarity">
    <text evidence="1 6">Belongs to the RNase T2 family.</text>
</comment>
<organism evidence="7 8">
    <name type="scientific">Acer saccharum</name>
    <name type="common">Sugar maple</name>
    <dbReference type="NCBI Taxonomy" id="4024"/>
    <lineage>
        <taxon>Eukaryota</taxon>
        <taxon>Viridiplantae</taxon>
        <taxon>Streptophyta</taxon>
        <taxon>Embryophyta</taxon>
        <taxon>Tracheophyta</taxon>
        <taxon>Spermatophyta</taxon>
        <taxon>Magnoliopsida</taxon>
        <taxon>eudicotyledons</taxon>
        <taxon>Gunneridae</taxon>
        <taxon>Pentapetalae</taxon>
        <taxon>rosids</taxon>
        <taxon>malvids</taxon>
        <taxon>Sapindales</taxon>
        <taxon>Sapindaceae</taxon>
        <taxon>Hippocastanoideae</taxon>
        <taxon>Acereae</taxon>
        <taxon>Acer</taxon>
    </lineage>
</organism>
<dbReference type="PROSITE" id="PS00530">
    <property type="entry name" value="RNASE_T2_1"/>
    <property type="match status" value="1"/>
</dbReference>
<reference evidence="7" key="2">
    <citation type="submission" date="2023-06" db="EMBL/GenBank/DDBJ databases">
        <authorList>
            <person name="Swenson N.G."/>
            <person name="Wegrzyn J.L."/>
            <person name="Mcevoy S.L."/>
        </authorList>
    </citation>
    <scope>NUCLEOTIDE SEQUENCE</scope>
    <source>
        <strain evidence="7">NS2018</strain>
        <tissue evidence="7">Leaf</tissue>
    </source>
</reference>
<dbReference type="EMBL" id="JAUESC010000382">
    <property type="protein sequence ID" value="KAK0587188.1"/>
    <property type="molecule type" value="Genomic_DNA"/>
</dbReference>
<dbReference type="GO" id="GO:0003723">
    <property type="term" value="F:RNA binding"/>
    <property type="evidence" value="ECO:0007669"/>
    <property type="project" value="InterPro"/>
</dbReference>
<dbReference type="InterPro" id="IPR036430">
    <property type="entry name" value="RNase_T2-like_sf"/>
</dbReference>
<evidence type="ECO:0000256" key="2">
    <source>
        <dbReference type="ARBA" id="ARBA00022722"/>
    </source>
</evidence>
<keyword evidence="2" id="KW-0540">Nuclease</keyword>
<dbReference type="GO" id="GO:0006401">
    <property type="term" value="P:RNA catabolic process"/>
    <property type="evidence" value="ECO:0007669"/>
    <property type="project" value="TreeGrafter"/>
</dbReference>
<dbReference type="SUPFAM" id="SSF55895">
    <property type="entry name" value="Ribonuclease Rh-like"/>
    <property type="match status" value="1"/>
</dbReference>
<evidence type="ECO:0000256" key="6">
    <source>
        <dbReference type="RuleBase" id="RU004328"/>
    </source>
</evidence>
<sequence>MVTAQFIIHGLWPVNKTGSTLQGDGTAAPVVPKDIQSDPVLYNAMNKNWPSLNGGNFGFWSKEWKKHGSADPAFNNKPLTYFKTTIAVKNLQGSDLFTSLRNKKIKPGSSTSKNNCKNAMESSIGVQRSVILKCYKESNNILHLSEVYICVDAKATKFIACNANELAKDTCCTGIGNVKLDQ</sequence>
<dbReference type="GO" id="GO:0016787">
    <property type="term" value="F:hydrolase activity"/>
    <property type="evidence" value="ECO:0007669"/>
    <property type="project" value="UniProtKB-KW"/>
</dbReference>
<dbReference type="Proteomes" id="UP001168877">
    <property type="component" value="Unassembled WGS sequence"/>
</dbReference>
<dbReference type="InterPro" id="IPR018188">
    <property type="entry name" value="RNase_T2_His_AS_1"/>
</dbReference>
<keyword evidence="8" id="KW-1185">Reference proteome</keyword>
<dbReference type="PANTHER" id="PTHR11240:SF75">
    <property type="entry name" value="RIBONUCLEASE 3"/>
    <property type="match status" value="1"/>
</dbReference>
<evidence type="ECO:0000256" key="3">
    <source>
        <dbReference type="ARBA" id="ARBA00022759"/>
    </source>
</evidence>
<proteinExistence type="inferred from homology"/>
<dbReference type="Pfam" id="PF00445">
    <property type="entry name" value="Ribonuclease_T2"/>
    <property type="match status" value="1"/>
</dbReference>
<evidence type="ECO:0000256" key="4">
    <source>
        <dbReference type="ARBA" id="ARBA00022801"/>
    </source>
</evidence>
<dbReference type="GO" id="GO:0033897">
    <property type="term" value="F:ribonuclease T2 activity"/>
    <property type="evidence" value="ECO:0007669"/>
    <property type="project" value="InterPro"/>
</dbReference>
<gene>
    <name evidence="7" type="ORF">LWI29_018771</name>
</gene>
<name>A0AA39VQX6_ACESA</name>
<evidence type="ECO:0000256" key="1">
    <source>
        <dbReference type="ARBA" id="ARBA00007469"/>
    </source>
</evidence>
<evidence type="ECO:0000256" key="5">
    <source>
        <dbReference type="ARBA" id="ARBA00023239"/>
    </source>
</evidence>
<reference evidence="7" key="1">
    <citation type="journal article" date="2022" name="Plant J.">
        <title>Strategies of tolerance reflected in two North American maple genomes.</title>
        <authorList>
            <person name="McEvoy S.L."/>
            <person name="Sezen U.U."/>
            <person name="Trouern-Trend A."/>
            <person name="McMahon S.M."/>
            <person name="Schaberg P.G."/>
            <person name="Yang J."/>
            <person name="Wegrzyn J.L."/>
            <person name="Swenson N.G."/>
        </authorList>
    </citation>
    <scope>NUCLEOTIDE SEQUENCE</scope>
    <source>
        <strain evidence="7">NS2018</strain>
    </source>
</reference>
<dbReference type="PANTHER" id="PTHR11240">
    <property type="entry name" value="RIBONUCLEASE T2"/>
    <property type="match status" value="1"/>
</dbReference>
<dbReference type="AlphaFoldDB" id="A0AA39VQX6"/>
<dbReference type="GO" id="GO:0005576">
    <property type="term" value="C:extracellular region"/>
    <property type="evidence" value="ECO:0007669"/>
    <property type="project" value="TreeGrafter"/>
</dbReference>
<dbReference type="InterPro" id="IPR001568">
    <property type="entry name" value="RNase_T2-like"/>
</dbReference>
<dbReference type="Gene3D" id="3.90.730.10">
    <property type="entry name" value="Ribonuclease T2-like"/>
    <property type="match status" value="1"/>
</dbReference>
<evidence type="ECO:0000313" key="8">
    <source>
        <dbReference type="Proteomes" id="UP001168877"/>
    </source>
</evidence>
<evidence type="ECO:0000313" key="7">
    <source>
        <dbReference type="EMBL" id="KAK0587188.1"/>
    </source>
</evidence>
<accession>A0AA39VQX6</accession>
<keyword evidence="4" id="KW-0378">Hydrolase</keyword>